<dbReference type="VEuPathDB" id="FungiDB:DIURU_004182"/>
<evidence type="ECO:0000313" key="1">
    <source>
        <dbReference type="EMBL" id="KAA8899699.1"/>
    </source>
</evidence>
<dbReference type="Proteomes" id="UP000449547">
    <property type="component" value="Unassembled WGS sequence"/>
</dbReference>
<reference evidence="1 2" key="1">
    <citation type="submission" date="2019-07" db="EMBL/GenBank/DDBJ databases">
        <title>Genome assembly of two rare yeast pathogens: Diutina rugosa and Trichomonascus ciferrii.</title>
        <authorList>
            <person name="Mixao V."/>
            <person name="Saus E."/>
            <person name="Hansen A."/>
            <person name="Lass-Flor C."/>
            <person name="Gabaldon T."/>
        </authorList>
    </citation>
    <scope>NUCLEOTIDE SEQUENCE [LARGE SCALE GENOMIC DNA]</scope>
    <source>
        <strain evidence="1 2">CBS 613</strain>
    </source>
</reference>
<keyword evidence="2" id="KW-1185">Reference proteome</keyword>
<dbReference type="RefSeq" id="XP_034011045.1">
    <property type="nucleotide sequence ID" value="XM_034157027.1"/>
</dbReference>
<accession>A0A642UQ89</accession>
<name>A0A642UQ89_DIURU</name>
<dbReference type="GeneID" id="54782833"/>
<organism evidence="1 2">
    <name type="scientific">Diutina rugosa</name>
    <name type="common">Yeast</name>
    <name type="synonym">Candida rugosa</name>
    <dbReference type="NCBI Taxonomy" id="5481"/>
    <lineage>
        <taxon>Eukaryota</taxon>
        <taxon>Fungi</taxon>
        <taxon>Dikarya</taxon>
        <taxon>Ascomycota</taxon>
        <taxon>Saccharomycotina</taxon>
        <taxon>Pichiomycetes</taxon>
        <taxon>Debaryomycetaceae</taxon>
        <taxon>Diutina</taxon>
    </lineage>
</organism>
<proteinExistence type="predicted"/>
<evidence type="ECO:0000313" key="2">
    <source>
        <dbReference type="Proteomes" id="UP000449547"/>
    </source>
</evidence>
<gene>
    <name evidence="1" type="ORF">DIURU_004182</name>
</gene>
<sequence length="273" mass="31150">MADPQSYFNSPIDLNVNETGPQESAFDTLVKQGSPDEVSKATNMRWIINLFREWVRRPQVVTASQAHTVIYVSLDEDKVILDNEWEMLLAIDDEDARERYLRCRLSKSLAAGNVSGGPFDLACADSRQLEALLEECSSNLPRSFEEDYVDYFSAFVFKERVLGRFKLWARTAFKEVCPKVPASIEEIADAFYRVKEQPLASRIIVYRKLMAVTQPSNRNEFSHMLVSDEADRLSLNRVFRNHPRLEALKGRWTALGLSSTCSCMRNASSLTFT</sequence>
<comment type="caution">
    <text evidence="1">The sequence shown here is derived from an EMBL/GenBank/DDBJ whole genome shotgun (WGS) entry which is preliminary data.</text>
</comment>
<dbReference type="AlphaFoldDB" id="A0A642UQ89"/>
<dbReference type="EMBL" id="SWFT01000121">
    <property type="protein sequence ID" value="KAA8899699.1"/>
    <property type="molecule type" value="Genomic_DNA"/>
</dbReference>
<protein>
    <submittedName>
        <fullName evidence="1">Uncharacterized protein</fullName>
    </submittedName>
</protein>